<evidence type="ECO:0000256" key="2">
    <source>
        <dbReference type="SAM" id="Phobius"/>
    </source>
</evidence>
<name>A0A1E1W2A8_PECGO</name>
<evidence type="ECO:0000313" key="3">
    <source>
        <dbReference type="EMBL" id="JAT81103.1"/>
    </source>
</evidence>
<keyword evidence="2" id="KW-0812">Transmembrane</keyword>
<keyword evidence="2" id="KW-0472">Membrane</keyword>
<protein>
    <submittedName>
        <fullName evidence="3">Uncharacterized protein</fullName>
    </submittedName>
</protein>
<feature type="region of interest" description="Disordered" evidence="1">
    <location>
        <begin position="340"/>
        <end position="388"/>
    </location>
</feature>
<dbReference type="OrthoDB" id="8173371at2759"/>
<dbReference type="EMBL" id="GDQN01009652">
    <property type="protein sequence ID" value="JAT81402.1"/>
    <property type="molecule type" value="Transcribed_RNA"/>
</dbReference>
<evidence type="ECO:0000256" key="1">
    <source>
        <dbReference type="SAM" id="MobiDB-lite"/>
    </source>
</evidence>
<organism evidence="3">
    <name type="scientific">Pectinophora gossypiella</name>
    <name type="common">Cotton pink bollworm</name>
    <name type="synonym">Depressaria gossypiella</name>
    <dbReference type="NCBI Taxonomy" id="13191"/>
    <lineage>
        <taxon>Eukaryota</taxon>
        <taxon>Metazoa</taxon>
        <taxon>Ecdysozoa</taxon>
        <taxon>Arthropoda</taxon>
        <taxon>Hexapoda</taxon>
        <taxon>Insecta</taxon>
        <taxon>Pterygota</taxon>
        <taxon>Neoptera</taxon>
        <taxon>Endopterygota</taxon>
        <taxon>Lepidoptera</taxon>
        <taxon>Glossata</taxon>
        <taxon>Ditrysia</taxon>
        <taxon>Gelechioidea</taxon>
        <taxon>Gelechiidae</taxon>
        <taxon>Apatetrinae</taxon>
        <taxon>Pectinophora</taxon>
    </lineage>
</organism>
<dbReference type="EMBL" id="GDQN01009951">
    <property type="protein sequence ID" value="JAT81103.1"/>
    <property type="molecule type" value="Transcribed_RNA"/>
</dbReference>
<keyword evidence="2" id="KW-1133">Transmembrane helix</keyword>
<feature type="compositionally biased region" description="Polar residues" evidence="1">
    <location>
        <begin position="355"/>
        <end position="366"/>
    </location>
</feature>
<reference evidence="3" key="1">
    <citation type="submission" date="2015-09" db="EMBL/GenBank/DDBJ databases">
        <title>De novo assembly of Pectinophora gossypiella (Pink Bollworm) gut transcriptome.</title>
        <authorList>
            <person name="Tassone E.E."/>
        </authorList>
    </citation>
    <scope>NUCLEOTIDE SEQUENCE</scope>
</reference>
<sequence length="409" mass="45191">MTILLYDCQELEERASRHLRVWKVWHTTLYVLAAIFGILNYSFLFETEQLVDNQCLFYPRQLAFHWVALTNDTDVTNGNFPPNNGGITTSKPTAITSSSALPKNATEVKNETIAQTSPVPENVTEKAKTVKRDASEYITTNTETTVDESNDTVITENTTHRLMLQTSRTLFPKEGDSGCQFAEYMPLLSATLAIVWATLFIICPGGGRTRSGLQQPWRILAPALLFALVMVILTGYSFTSTNGGLQAFCAAFQNYTNTTACSAVNPFLERSWNESWGAGDRISATRAASAGVWASWACAAALLLARCLAAPDFVVRRTAVHLVKDPQQKVTPFLIKQKSPRLSANSSPSKRDTASVKSEPTVTELVTASVEHEHDSEPTSLATTPLRGERNVEALEMTYNPQETRRVHY</sequence>
<feature type="transmembrane region" description="Helical" evidence="2">
    <location>
        <begin position="219"/>
        <end position="238"/>
    </location>
</feature>
<feature type="transmembrane region" description="Helical" evidence="2">
    <location>
        <begin position="184"/>
        <end position="207"/>
    </location>
</feature>
<evidence type="ECO:0000313" key="4">
    <source>
        <dbReference type="EMBL" id="JAT81402.1"/>
    </source>
</evidence>
<gene>
    <name evidence="3" type="ORF">g.12470</name>
    <name evidence="4" type="ORF">g.12471</name>
</gene>
<accession>A0A1E1W2A8</accession>
<feature type="transmembrane region" description="Helical" evidence="2">
    <location>
        <begin position="24"/>
        <end position="45"/>
    </location>
</feature>
<proteinExistence type="predicted"/>
<dbReference type="AlphaFoldDB" id="A0A1E1W2A8"/>